<accession>A0ABT0RMH3</accession>
<sequence>MTGRRIALLSFGALLAGALGMSGPAPAQCRLCATPSTQTITSADSDNMRIEIEARLDFDQLVVRDNSPGSVQLQPDGSSTISGSVGAISGRAMVGTAMVHGEPGRFVRVDMPTAITLHGIRGGTIRLDSLVTDLQSAPRLDSEGMLQFRFGGALHIESNADGDFRGDIPITVDYL</sequence>
<feature type="signal peptide" evidence="1">
    <location>
        <begin position="1"/>
        <end position="27"/>
    </location>
</feature>
<protein>
    <submittedName>
        <fullName evidence="2">DUF4402 domain-containing protein</fullName>
    </submittedName>
</protein>
<dbReference type="RefSeq" id="WP_249847916.1">
    <property type="nucleotide sequence ID" value="NZ_JAMGBD010000001.1"/>
</dbReference>
<comment type="caution">
    <text evidence="2">The sequence shown here is derived from an EMBL/GenBank/DDBJ whole genome shotgun (WGS) entry which is preliminary data.</text>
</comment>
<name>A0ABT0RMH3_9SPHN</name>
<evidence type="ECO:0000313" key="3">
    <source>
        <dbReference type="Proteomes" id="UP001165363"/>
    </source>
</evidence>
<dbReference type="Pfam" id="PF14352">
    <property type="entry name" value="DUF4402"/>
    <property type="match status" value="1"/>
</dbReference>
<dbReference type="EMBL" id="JAMGBD010000001">
    <property type="protein sequence ID" value="MCL6683847.1"/>
    <property type="molecule type" value="Genomic_DNA"/>
</dbReference>
<feature type="chain" id="PRO_5046310776" evidence="1">
    <location>
        <begin position="28"/>
        <end position="175"/>
    </location>
</feature>
<evidence type="ECO:0000256" key="1">
    <source>
        <dbReference type="SAM" id="SignalP"/>
    </source>
</evidence>
<gene>
    <name evidence="2" type="ORF">LZ536_08025</name>
</gene>
<evidence type="ECO:0000313" key="2">
    <source>
        <dbReference type="EMBL" id="MCL6683847.1"/>
    </source>
</evidence>
<dbReference type="Proteomes" id="UP001165363">
    <property type="component" value="Unassembled WGS sequence"/>
</dbReference>
<reference evidence="2" key="1">
    <citation type="submission" date="2022-05" db="EMBL/GenBank/DDBJ databases">
        <authorList>
            <person name="Jo J.-H."/>
            <person name="Im W.-T."/>
        </authorList>
    </citation>
    <scope>NUCLEOTIDE SEQUENCE</scope>
    <source>
        <strain evidence="2">SE158</strain>
    </source>
</reference>
<keyword evidence="1" id="KW-0732">Signal</keyword>
<proteinExistence type="predicted"/>
<keyword evidence="3" id="KW-1185">Reference proteome</keyword>
<organism evidence="2 3">
    <name type="scientific">Sphingomonas alba</name>
    <dbReference type="NCBI Taxonomy" id="2908208"/>
    <lineage>
        <taxon>Bacteria</taxon>
        <taxon>Pseudomonadati</taxon>
        <taxon>Pseudomonadota</taxon>
        <taxon>Alphaproteobacteria</taxon>
        <taxon>Sphingomonadales</taxon>
        <taxon>Sphingomonadaceae</taxon>
        <taxon>Sphingomonas</taxon>
    </lineage>
</organism>
<dbReference type="InterPro" id="IPR025514">
    <property type="entry name" value="DUF4402"/>
</dbReference>